<evidence type="ECO:0000256" key="3">
    <source>
        <dbReference type="SAM" id="Phobius"/>
    </source>
</evidence>
<dbReference type="NCBIfam" id="TIGR00254">
    <property type="entry name" value="GGDEF"/>
    <property type="match status" value="1"/>
</dbReference>
<dbReference type="InterPro" id="IPR043128">
    <property type="entry name" value="Rev_trsase/Diguanyl_cyclase"/>
</dbReference>
<accession>A0A2K9NIL0</accession>
<dbReference type="InterPro" id="IPR013783">
    <property type="entry name" value="Ig-like_fold"/>
</dbReference>
<dbReference type="KEGG" id="ncb:C0V82_17125"/>
<dbReference type="AlphaFoldDB" id="A0A2K9NIL0"/>
<sequence>MERPDVGFAAAARPRAAKHQLSLPRHAQHHLRSLHSTVWQLHPRRVCGKAARALRRNGFGCFFCYHRLGDKGKDSRILISGGPVKNCQDSGGWFLCLVFTCLILVLLPLPATAERWDALADTVFQNYGRDQGLPHIVPTALAQDRQGFIWIGTQGGLARWDGYRFRTYRADPAQPGSLPDDWVQRLFVDKAGHLWVGGSAGGLSRFDGTTDTFIRIALKPAGQRTHIGALSDDGQGGLWIGTDVGLHHLDQDSGEVRHLTGDEAAKVGLPVGRVLSLLREDAGTLWVGTVQGLARSDDAGSSFTLLPIAEGTGGVSVLLRDDQGRLWVGTRRGGLFILDSGESTLRPVDAGPLVGAARGVSALSLVRPQELWVGLRGGGIWAVDLRSLEMRPIRHDRTLPNSLVHDDVWSVLRDDAGSVWVGTTGGLSYRPFDSGIVSTIFGGTLRPRAPRGSDVSVIRPTRDGRFWLGYLTGGADLIDPVKGLIDTVTPEQDNPETGLPQDAVFSIAEDADGRVYFASRRGLYVREPGQAGLRLATIPGRDRHAAVTTLSFEDGVLWIGGEDDGIWGVVPGGGDDLGTVVLGRADGLNLPDPGVMVTRRGQAEDLWVGTRNGLVQINLTARTSSLIPAAPTDPMGLPARFVSCLLFDRQGRLWVGTFGGGLAMMTGRDAEGRPRFRRLGTADGLPHANVDSLQMDGSGAIWAGTDDGLALIDPVAMTVRPVRRADGAPLVDYFVGAGATSLEGEGLFGAKGGITVTRPGTLPPWRFRPPIVITDLRVGGKSLPVAPFNHAAAPAPPLIITPEANSLAVEFAALDYTSPERNLYAYRLDGYDRDWVATDSSRRLAVYANLSPGTYTLRLRGSNRDGLWTDQSLALTVRVMPAWYQLLWVRLLALLAGLSAVAGLVGWRTAYLRQKQVELEQQIADRTADLRSANEMLEQLAMTDPLTGCANRRHFMERAGQMIELAQRHGTPLSLAVLDLDDFKRINDTYGHPGGDAALAMTGQLLSDHMRGTDLIGRIGGEEFALLMPHTGMAGAVPLAERLRQAIEHGEVTADGQAIHVTASLGIAELRPEEDFDGLYARADYALYAAKQGGRNRVERAGGD</sequence>
<name>A0A2K9NIL0_9PROT</name>
<evidence type="ECO:0000256" key="2">
    <source>
        <dbReference type="ARBA" id="ARBA00034247"/>
    </source>
</evidence>
<dbReference type="Gene3D" id="2.60.40.10">
    <property type="entry name" value="Immunoglobulins"/>
    <property type="match status" value="1"/>
</dbReference>
<dbReference type="EMBL" id="CP025612">
    <property type="protein sequence ID" value="AUN32135.1"/>
    <property type="molecule type" value="Genomic_DNA"/>
</dbReference>
<dbReference type="InterPro" id="IPR029787">
    <property type="entry name" value="Nucleotide_cyclase"/>
</dbReference>
<dbReference type="GO" id="GO:0005886">
    <property type="term" value="C:plasma membrane"/>
    <property type="evidence" value="ECO:0007669"/>
    <property type="project" value="TreeGrafter"/>
</dbReference>
<keyword evidence="3" id="KW-1133">Transmembrane helix</keyword>
<dbReference type="Proteomes" id="UP000234752">
    <property type="component" value="Chromosome eg_2"/>
</dbReference>
<dbReference type="GO" id="GO:0043709">
    <property type="term" value="P:cell adhesion involved in single-species biofilm formation"/>
    <property type="evidence" value="ECO:0007669"/>
    <property type="project" value="TreeGrafter"/>
</dbReference>
<protein>
    <recommendedName>
        <fullName evidence="1">diguanylate cyclase</fullName>
        <ecNumber evidence="1">2.7.7.65</ecNumber>
    </recommendedName>
</protein>
<dbReference type="InterPro" id="IPR011123">
    <property type="entry name" value="Y_Y_Y"/>
</dbReference>
<keyword evidence="3" id="KW-0472">Membrane</keyword>
<dbReference type="Pfam" id="PF00990">
    <property type="entry name" value="GGDEF"/>
    <property type="match status" value="1"/>
</dbReference>
<keyword evidence="6" id="KW-1185">Reference proteome</keyword>
<dbReference type="SUPFAM" id="SSF50998">
    <property type="entry name" value="Quinoprotein alcohol dehydrogenase-like"/>
    <property type="match status" value="1"/>
</dbReference>
<proteinExistence type="predicted"/>
<dbReference type="Gene3D" id="2.130.10.10">
    <property type="entry name" value="YVTN repeat-like/Quinoprotein amine dehydrogenase"/>
    <property type="match status" value="2"/>
</dbReference>
<dbReference type="SMART" id="SM00267">
    <property type="entry name" value="GGDEF"/>
    <property type="match status" value="1"/>
</dbReference>
<feature type="domain" description="GGDEF" evidence="4">
    <location>
        <begin position="971"/>
        <end position="1103"/>
    </location>
</feature>
<dbReference type="InterPro" id="IPR050469">
    <property type="entry name" value="Diguanylate_Cyclase"/>
</dbReference>
<dbReference type="InterPro" id="IPR015943">
    <property type="entry name" value="WD40/YVTN_repeat-like_dom_sf"/>
</dbReference>
<dbReference type="Pfam" id="PF07494">
    <property type="entry name" value="Reg_prop"/>
    <property type="match status" value="3"/>
</dbReference>
<dbReference type="InterPro" id="IPR011110">
    <property type="entry name" value="Reg_prop"/>
</dbReference>
<dbReference type="PANTHER" id="PTHR45138">
    <property type="entry name" value="REGULATORY COMPONENTS OF SENSORY TRANSDUCTION SYSTEM"/>
    <property type="match status" value="1"/>
</dbReference>
<dbReference type="GO" id="GO:1902201">
    <property type="term" value="P:negative regulation of bacterial-type flagellum-dependent cell motility"/>
    <property type="evidence" value="ECO:0007669"/>
    <property type="project" value="TreeGrafter"/>
</dbReference>
<dbReference type="Gene3D" id="3.30.70.270">
    <property type="match status" value="1"/>
</dbReference>
<evidence type="ECO:0000259" key="4">
    <source>
        <dbReference type="PROSITE" id="PS50887"/>
    </source>
</evidence>
<dbReference type="CDD" id="cd01949">
    <property type="entry name" value="GGDEF"/>
    <property type="match status" value="1"/>
</dbReference>
<dbReference type="Pfam" id="PF07495">
    <property type="entry name" value="Y_Y_Y"/>
    <property type="match status" value="1"/>
</dbReference>
<dbReference type="EC" id="2.7.7.65" evidence="1"/>
<evidence type="ECO:0000313" key="6">
    <source>
        <dbReference type="Proteomes" id="UP000234752"/>
    </source>
</evidence>
<dbReference type="SUPFAM" id="SSF63829">
    <property type="entry name" value="Calcium-dependent phosphotriesterase"/>
    <property type="match status" value="2"/>
</dbReference>
<dbReference type="SUPFAM" id="SSF55073">
    <property type="entry name" value="Nucleotide cyclase"/>
    <property type="match status" value="1"/>
</dbReference>
<dbReference type="PANTHER" id="PTHR45138:SF9">
    <property type="entry name" value="DIGUANYLATE CYCLASE DGCM-RELATED"/>
    <property type="match status" value="1"/>
</dbReference>
<dbReference type="GO" id="GO:0052621">
    <property type="term" value="F:diguanylate cyclase activity"/>
    <property type="evidence" value="ECO:0007669"/>
    <property type="project" value="UniProtKB-EC"/>
</dbReference>
<dbReference type="InterPro" id="IPR000160">
    <property type="entry name" value="GGDEF_dom"/>
</dbReference>
<organism evidence="5 6">
    <name type="scientific">Niveispirillum cyanobacteriorum</name>
    <dbReference type="NCBI Taxonomy" id="1612173"/>
    <lineage>
        <taxon>Bacteria</taxon>
        <taxon>Pseudomonadati</taxon>
        <taxon>Pseudomonadota</taxon>
        <taxon>Alphaproteobacteria</taxon>
        <taxon>Rhodospirillales</taxon>
        <taxon>Azospirillaceae</taxon>
        <taxon>Niveispirillum</taxon>
    </lineage>
</organism>
<comment type="catalytic activity">
    <reaction evidence="2">
        <text>2 GTP = 3',3'-c-di-GMP + 2 diphosphate</text>
        <dbReference type="Rhea" id="RHEA:24898"/>
        <dbReference type="ChEBI" id="CHEBI:33019"/>
        <dbReference type="ChEBI" id="CHEBI:37565"/>
        <dbReference type="ChEBI" id="CHEBI:58805"/>
        <dbReference type="EC" id="2.7.7.65"/>
    </reaction>
</comment>
<reference evidence="5 6" key="1">
    <citation type="submission" date="2017-12" db="EMBL/GenBank/DDBJ databases">
        <title>Genomes of bacteria within cyanobacterial aggregates.</title>
        <authorList>
            <person name="Cai H."/>
        </authorList>
    </citation>
    <scope>NUCLEOTIDE SEQUENCE [LARGE SCALE GENOMIC DNA]</scope>
    <source>
        <strain evidence="5 6">TH16</strain>
    </source>
</reference>
<gene>
    <name evidence="5" type="ORF">C0V82_17125</name>
</gene>
<dbReference type="InterPro" id="IPR011047">
    <property type="entry name" value="Quinoprotein_ADH-like_sf"/>
</dbReference>
<dbReference type="FunFam" id="3.30.70.270:FF:000001">
    <property type="entry name" value="Diguanylate cyclase domain protein"/>
    <property type="match status" value="1"/>
</dbReference>
<evidence type="ECO:0000256" key="1">
    <source>
        <dbReference type="ARBA" id="ARBA00012528"/>
    </source>
</evidence>
<evidence type="ECO:0000313" key="5">
    <source>
        <dbReference type="EMBL" id="AUN32135.1"/>
    </source>
</evidence>
<keyword evidence="3" id="KW-0812">Transmembrane</keyword>
<feature type="transmembrane region" description="Helical" evidence="3">
    <location>
        <begin position="887"/>
        <end position="907"/>
    </location>
</feature>
<dbReference type="PROSITE" id="PS50887">
    <property type="entry name" value="GGDEF"/>
    <property type="match status" value="1"/>
</dbReference>